<evidence type="ECO:0000256" key="1">
    <source>
        <dbReference type="RuleBase" id="RU362001"/>
    </source>
</evidence>
<name>A0A3S4Y3L7_9CORY</name>
<proteinExistence type="inferred from homology"/>
<evidence type="ECO:0000313" key="3">
    <source>
        <dbReference type="Proteomes" id="UP000249886"/>
    </source>
</evidence>
<dbReference type="NCBIfam" id="TIGR03930">
    <property type="entry name" value="WXG100_ESAT6"/>
    <property type="match status" value="1"/>
</dbReference>
<dbReference type="Proteomes" id="UP000249886">
    <property type="component" value="Unassembled WGS sequence"/>
</dbReference>
<dbReference type="Gene3D" id="1.10.287.1060">
    <property type="entry name" value="ESAT-6-like"/>
    <property type="match status" value="1"/>
</dbReference>
<dbReference type="SUPFAM" id="SSF140453">
    <property type="entry name" value="EsxAB dimer-like"/>
    <property type="match status" value="1"/>
</dbReference>
<dbReference type="GeneID" id="84573181"/>
<dbReference type="InterPro" id="IPR010310">
    <property type="entry name" value="T7SS_ESAT-6-like"/>
</dbReference>
<evidence type="ECO:0000313" key="2">
    <source>
        <dbReference type="EMBL" id="SPW24010.1"/>
    </source>
</evidence>
<dbReference type="RefSeq" id="WP_005524277.1">
    <property type="nucleotide sequence ID" value="NZ_CAJPQJ010000008.1"/>
</dbReference>
<dbReference type="InterPro" id="IPR036689">
    <property type="entry name" value="ESAT-6-like_sf"/>
</dbReference>
<accession>A0A3S4Y3L7</accession>
<dbReference type="Pfam" id="PF06013">
    <property type="entry name" value="WXG100"/>
    <property type="match status" value="1"/>
</dbReference>
<sequence length="95" mass="10319">MDIIKYGFSEIDAAAADIQTTASRIGSLLHTLKSQIQPMVTAWEGSSSTAYQEAQAKWDHSADELNTILDTIARTVRNGNDDMSDVNRAATSSWG</sequence>
<protein>
    <recommendedName>
        <fullName evidence="1">ESAT-6-like protein</fullName>
    </recommendedName>
</protein>
<gene>
    <name evidence="2" type="primary">esxA</name>
    <name evidence="2" type="ORF">NCTC10254_00374</name>
</gene>
<organism evidence="2 3">
    <name type="scientific">Corynebacterium matruchotii</name>
    <dbReference type="NCBI Taxonomy" id="43768"/>
    <lineage>
        <taxon>Bacteria</taxon>
        <taxon>Bacillati</taxon>
        <taxon>Actinomycetota</taxon>
        <taxon>Actinomycetes</taxon>
        <taxon>Mycobacteriales</taxon>
        <taxon>Corynebacteriaceae</taxon>
        <taxon>Corynebacterium</taxon>
    </lineage>
</organism>
<dbReference type="AlphaFoldDB" id="A0A3S4Y3L7"/>
<comment type="similarity">
    <text evidence="1">Belongs to the WXG100 family.</text>
</comment>
<dbReference type="EMBL" id="UARK01000001">
    <property type="protein sequence ID" value="SPW24010.1"/>
    <property type="molecule type" value="Genomic_DNA"/>
</dbReference>
<reference evidence="2 3" key="1">
    <citation type="submission" date="2018-06" db="EMBL/GenBank/DDBJ databases">
        <authorList>
            <consortium name="Pathogen Informatics"/>
            <person name="Doyle S."/>
        </authorList>
    </citation>
    <scope>NUCLEOTIDE SEQUENCE [LARGE SCALE GENOMIC DNA]</scope>
    <source>
        <strain evidence="2 3">NCTC10254</strain>
    </source>
</reference>
<comment type="caution">
    <text evidence="2">The sequence shown here is derived from an EMBL/GenBank/DDBJ whole genome shotgun (WGS) entry which is preliminary data.</text>
</comment>